<dbReference type="InterPro" id="IPR014016">
    <property type="entry name" value="UvrD-like_ATP-bd"/>
</dbReference>
<evidence type="ECO:0000256" key="6">
    <source>
        <dbReference type="ARBA" id="ARBA00023235"/>
    </source>
</evidence>
<dbReference type="Pfam" id="PF00580">
    <property type="entry name" value="UvrD-helicase"/>
    <property type="match status" value="1"/>
</dbReference>
<organism evidence="14 15">
    <name type="scientific">Desulfohalobium retbaense (strain ATCC 49708 / DSM 5692 / JCM 16813 / HR100)</name>
    <dbReference type="NCBI Taxonomy" id="485915"/>
    <lineage>
        <taxon>Bacteria</taxon>
        <taxon>Pseudomonadati</taxon>
        <taxon>Thermodesulfobacteriota</taxon>
        <taxon>Desulfovibrionia</taxon>
        <taxon>Desulfovibrionales</taxon>
        <taxon>Desulfohalobiaceae</taxon>
        <taxon>Desulfohalobium</taxon>
    </lineage>
</organism>
<evidence type="ECO:0000259" key="13">
    <source>
        <dbReference type="PROSITE" id="PS51217"/>
    </source>
</evidence>
<evidence type="ECO:0000256" key="9">
    <source>
        <dbReference type="ARBA" id="ARBA00048988"/>
    </source>
</evidence>
<evidence type="ECO:0000256" key="8">
    <source>
        <dbReference type="ARBA" id="ARBA00034808"/>
    </source>
</evidence>
<evidence type="ECO:0000256" key="3">
    <source>
        <dbReference type="ARBA" id="ARBA00022801"/>
    </source>
</evidence>
<accession>C8X4R8</accession>
<evidence type="ECO:0000256" key="1">
    <source>
        <dbReference type="ARBA" id="ARBA00009922"/>
    </source>
</evidence>
<keyword evidence="5 10" id="KW-0067">ATP-binding</keyword>
<sequence>MDHIEYERHLNQAQLEAVQTLQGPVLVIAGAGSGKTRTVVYRLARLVENSVPPESILLLTFTRKAANEMLTRAAHLAGQGLHGVAGGTFHAFAFGMLRRFGQRLGYDQGVSIMDRSDAEGVVKQVREMEGVGKGDRSFPRKGAVLSLMSKARNKERDLEDILASEAGHLLPHAEGIQIIQRGYEAFKAKHGLLDYDDLLFKFETLLREHEDIRDFLVQRYSHLMIDEFQDTNLVQGRLVRLLSGPEANVMAVGDDAQSVYAFRGATVNNILQFTSDFPGTKVIKLEQNYRSTQPILELTNQILGQATAKYEKHLFSERIEGPKPQVVRPLSDMTQAQGVVDKIVELSRTTPLHDIAVLFRAGYQSYPLEVALNKLGIGYQKFGGMRFAESAHIKDFVAHLRLVANPADLPAWQRALSLLPGIGPKTCERIYEATLHGDEAYMRRTCKRVPELENTLTLLDNLRNSRLGVAPVIEQLLDYYRPHMEERYPDDYPKRQAGLEELAQIAAGYTKLEDFLADMSLDNPDPGSGHGVEEDKVVLSTIHSAKGLEWSAVLLIDLVEDRFPSRHALSRPDDMEEERRLMYVACTRARDFLGLYVPDTVYKRNQGSTPVLPSPFVQELPSSTYEEWREGYAGGFRRQQEPAPKPAAQRSVQDDAPVNSASTSQAQPSNGYCRHKIFGRGKILSFIPPNKYKVNFSGFGIKTMIADYLQMEES</sequence>
<evidence type="ECO:0000259" key="12">
    <source>
        <dbReference type="PROSITE" id="PS51198"/>
    </source>
</evidence>
<dbReference type="HOGENOM" id="CLU_004585_5_2_7"/>
<dbReference type="KEGG" id="drt:Dret_2007"/>
<dbReference type="GO" id="GO:0016887">
    <property type="term" value="F:ATP hydrolysis activity"/>
    <property type="evidence" value="ECO:0007669"/>
    <property type="project" value="RHEA"/>
</dbReference>
<dbReference type="Gene3D" id="1.10.486.10">
    <property type="entry name" value="PCRA, domain 4"/>
    <property type="match status" value="1"/>
</dbReference>
<comment type="catalytic activity">
    <reaction evidence="9">
        <text>ATP + H2O = ADP + phosphate + H(+)</text>
        <dbReference type="Rhea" id="RHEA:13065"/>
        <dbReference type="ChEBI" id="CHEBI:15377"/>
        <dbReference type="ChEBI" id="CHEBI:15378"/>
        <dbReference type="ChEBI" id="CHEBI:30616"/>
        <dbReference type="ChEBI" id="CHEBI:43474"/>
        <dbReference type="ChEBI" id="CHEBI:456216"/>
        <dbReference type="EC" id="5.6.2.4"/>
    </reaction>
</comment>
<evidence type="ECO:0000256" key="4">
    <source>
        <dbReference type="ARBA" id="ARBA00022806"/>
    </source>
</evidence>
<dbReference type="Gene3D" id="3.40.50.300">
    <property type="entry name" value="P-loop containing nucleotide triphosphate hydrolases"/>
    <property type="match status" value="2"/>
</dbReference>
<dbReference type="EMBL" id="CP001734">
    <property type="protein sequence ID" value="ACV69291.1"/>
    <property type="molecule type" value="Genomic_DNA"/>
</dbReference>
<dbReference type="GO" id="GO:0005524">
    <property type="term" value="F:ATP binding"/>
    <property type="evidence" value="ECO:0007669"/>
    <property type="project" value="UniProtKB-UniRule"/>
</dbReference>
<keyword evidence="3 10" id="KW-0378">Hydrolase</keyword>
<feature type="domain" description="UvrD-like helicase ATP-binding" evidence="12">
    <location>
        <begin position="8"/>
        <end position="292"/>
    </location>
</feature>
<dbReference type="InterPro" id="IPR014017">
    <property type="entry name" value="DNA_helicase_UvrD-like_C"/>
</dbReference>
<dbReference type="eggNOG" id="COG0210">
    <property type="taxonomic scope" value="Bacteria"/>
</dbReference>
<evidence type="ECO:0000313" key="15">
    <source>
        <dbReference type="Proteomes" id="UP000001052"/>
    </source>
</evidence>
<protein>
    <recommendedName>
        <fullName evidence="8">DNA 3'-5' helicase</fullName>
        <ecNumber evidence="8">5.6.2.4</ecNumber>
    </recommendedName>
</protein>
<evidence type="ECO:0000256" key="10">
    <source>
        <dbReference type="PROSITE-ProRule" id="PRU00560"/>
    </source>
</evidence>
<evidence type="ECO:0000256" key="5">
    <source>
        <dbReference type="ARBA" id="ARBA00022840"/>
    </source>
</evidence>
<dbReference type="GO" id="GO:0000725">
    <property type="term" value="P:recombinational repair"/>
    <property type="evidence" value="ECO:0007669"/>
    <property type="project" value="TreeGrafter"/>
</dbReference>
<dbReference type="PROSITE" id="PS51198">
    <property type="entry name" value="UVRD_HELICASE_ATP_BIND"/>
    <property type="match status" value="1"/>
</dbReference>
<feature type="compositionally biased region" description="Polar residues" evidence="11">
    <location>
        <begin position="659"/>
        <end position="670"/>
    </location>
</feature>
<dbReference type="EC" id="5.6.2.4" evidence="8"/>
<dbReference type="InterPro" id="IPR000212">
    <property type="entry name" value="DNA_helicase_UvrD/REP"/>
</dbReference>
<feature type="domain" description="UvrD-like helicase C-terminal" evidence="13">
    <location>
        <begin position="293"/>
        <end position="547"/>
    </location>
</feature>
<dbReference type="STRING" id="485915.Dret_2007"/>
<reference evidence="14 15" key="2">
    <citation type="journal article" date="2010" name="Stand. Genomic Sci.">
        <title>Complete genome sequence of Desulfohalobium retbaense type strain (HR(100)).</title>
        <authorList>
            <person name="Spring S."/>
            <person name="Nolan M."/>
            <person name="Lapidus A."/>
            <person name="Glavina Del Rio T."/>
            <person name="Copeland A."/>
            <person name="Tice H."/>
            <person name="Cheng J.F."/>
            <person name="Lucas S."/>
            <person name="Land M."/>
            <person name="Chen F."/>
            <person name="Bruce D."/>
            <person name="Goodwin L."/>
            <person name="Pitluck S."/>
            <person name="Ivanova N."/>
            <person name="Mavromatis K."/>
            <person name="Mikhailova N."/>
            <person name="Pati A."/>
            <person name="Chen A."/>
            <person name="Palaniappan K."/>
            <person name="Hauser L."/>
            <person name="Chang Y.J."/>
            <person name="Jeffries C.D."/>
            <person name="Munk C."/>
            <person name="Kiss H."/>
            <person name="Chain P."/>
            <person name="Han C."/>
            <person name="Brettin T."/>
            <person name="Detter J.C."/>
            <person name="Schuler E."/>
            <person name="Goker M."/>
            <person name="Rohde M."/>
            <person name="Bristow J."/>
            <person name="Eisen J.A."/>
            <person name="Markowitz V."/>
            <person name="Hugenholtz P."/>
            <person name="Kyrpides N.C."/>
            <person name="Klenk H.P."/>
        </authorList>
    </citation>
    <scope>NUCLEOTIDE SEQUENCE [LARGE SCALE GENOMIC DNA]</scope>
    <source>
        <strain evidence="14 15">DSM 5692</strain>
    </source>
</reference>
<dbReference type="Gene3D" id="1.10.10.160">
    <property type="match status" value="1"/>
</dbReference>
<gene>
    <name evidence="14" type="ordered locus">Dret_2007</name>
</gene>
<evidence type="ECO:0000256" key="11">
    <source>
        <dbReference type="SAM" id="MobiDB-lite"/>
    </source>
</evidence>
<keyword evidence="15" id="KW-1185">Reference proteome</keyword>
<feature type="binding site" evidence="10">
    <location>
        <begin position="29"/>
        <end position="36"/>
    </location>
    <ligand>
        <name>ATP</name>
        <dbReference type="ChEBI" id="CHEBI:30616"/>
    </ligand>
</feature>
<keyword evidence="6" id="KW-0413">Isomerase</keyword>
<dbReference type="OrthoDB" id="9810135at2"/>
<feature type="region of interest" description="Disordered" evidence="11">
    <location>
        <begin position="637"/>
        <end position="672"/>
    </location>
</feature>
<dbReference type="RefSeq" id="WP_015752433.1">
    <property type="nucleotide sequence ID" value="NC_013223.1"/>
</dbReference>
<dbReference type="InterPro" id="IPR027417">
    <property type="entry name" value="P-loop_NTPase"/>
</dbReference>
<dbReference type="GO" id="GO:0043138">
    <property type="term" value="F:3'-5' DNA helicase activity"/>
    <property type="evidence" value="ECO:0007669"/>
    <property type="project" value="UniProtKB-EC"/>
</dbReference>
<dbReference type="AlphaFoldDB" id="C8X4R8"/>
<dbReference type="PANTHER" id="PTHR11070">
    <property type="entry name" value="UVRD / RECB / PCRA DNA HELICASE FAMILY MEMBER"/>
    <property type="match status" value="1"/>
</dbReference>
<dbReference type="PANTHER" id="PTHR11070:SF3">
    <property type="entry name" value="DNA 3'-5' HELICASE"/>
    <property type="match status" value="1"/>
</dbReference>
<dbReference type="CDD" id="cd17932">
    <property type="entry name" value="DEXQc_UvrD"/>
    <property type="match status" value="1"/>
</dbReference>
<reference evidence="15" key="1">
    <citation type="submission" date="2009-09" db="EMBL/GenBank/DDBJ databases">
        <title>The complete chromosome of Desulfohalobium retbaense DSM 5692.</title>
        <authorList>
            <consortium name="US DOE Joint Genome Institute (JGI-PGF)"/>
            <person name="Lucas S."/>
            <person name="Copeland A."/>
            <person name="Lapidus A."/>
            <person name="Glavina del Rio T."/>
            <person name="Dalin E."/>
            <person name="Tice H."/>
            <person name="Bruce D."/>
            <person name="Goodwin L."/>
            <person name="Pitluck S."/>
            <person name="Kyrpides N."/>
            <person name="Mavromatis K."/>
            <person name="Ivanova N."/>
            <person name="Mikhailova N."/>
            <person name="Munk A.C."/>
            <person name="Brettin T."/>
            <person name="Detter J.C."/>
            <person name="Han C."/>
            <person name="Tapia R."/>
            <person name="Larimer F."/>
            <person name="Land M."/>
            <person name="Hauser L."/>
            <person name="Markowitz V."/>
            <person name="Cheng J.-F."/>
            <person name="Hugenholtz P."/>
            <person name="Woyke T."/>
            <person name="Wu D."/>
            <person name="Spring S."/>
            <person name="Klenk H.-P."/>
            <person name="Eisen J.A."/>
        </authorList>
    </citation>
    <scope>NUCLEOTIDE SEQUENCE [LARGE SCALE GENOMIC DNA]</scope>
    <source>
        <strain evidence="15">DSM 5692</strain>
    </source>
</reference>
<dbReference type="InterPro" id="IPR013986">
    <property type="entry name" value="DExx_box_DNA_helicase_dom_sf"/>
</dbReference>
<evidence type="ECO:0000256" key="2">
    <source>
        <dbReference type="ARBA" id="ARBA00022741"/>
    </source>
</evidence>
<dbReference type="SUPFAM" id="SSF52540">
    <property type="entry name" value="P-loop containing nucleoside triphosphate hydrolases"/>
    <property type="match status" value="1"/>
</dbReference>
<comment type="similarity">
    <text evidence="1">Belongs to the helicase family. UvrD subfamily.</text>
</comment>
<proteinExistence type="inferred from homology"/>
<dbReference type="GO" id="GO:0005829">
    <property type="term" value="C:cytosol"/>
    <property type="evidence" value="ECO:0007669"/>
    <property type="project" value="TreeGrafter"/>
</dbReference>
<dbReference type="PROSITE" id="PS51217">
    <property type="entry name" value="UVRD_HELICASE_CTER"/>
    <property type="match status" value="1"/>
</dbReference>
<evidence type="ECO:0000313" key="14">
    <source>
        <dbReference type="EMBL" id="ACV69291.1"/>
    </source>
</evidence>
<dbReference type="Pfam" id="PF13361">
    <property type="entry name" value="UvrD_C"/>
    <property type="match status" value="1"/>
</dbReference>
<keyword evidence="2 10" id="KW-0547">Nucleotide-binding</keyword>
<evidence type="ECO:0000256" key="7">
    <source>
        <dbReference type="ARBA" id="ARBA00034617"/>
    </source>
</evidence>
<name>C8X4R8_DESRD</name>
<comment type="catalytic activity">
    <reaction evidence="7">
        <text>Couples ATP hydrolysis with the unwinding of duplex DNA by translocating in the 3'-5' direction.</text>
        <dbReference type="EC" id="5.6.2.4"/>
    </reaction>
</comment>
<dbReference type="Proteomes" id="UP000001052">
    <property type="component" value="Chromosome"/>
</dbReference>
<keyword evidence="4 10" id="KW-0347">Helicase</keyword>
<dbReference type="GO" id="GO:0003677">
    <property type="term" value="F:DNA binding"/>
    <property type="evidence" value="ECO:0007669"/>
    <property type="project" value="InterPro"/>
</dbReference>